<protein>
    <recommendedName>
        <fullName evidence="4">MarR family transcriptional regulator</fullName>
    </recommendedName>
</protein>
<keyword evidence="3" id="KW-1185">Reference proteome</keyword>
<evidence type="ECO:0000256" key="1">
    <source>
        <dbReference type="SAM" id="MobiDB-lite"/>
    </source>
</evidence>
<comment type="caution">
    <text evidence="2">The sequence shown here is derived from an EMBL/GenBank/DDBJ whole genome shotgun (WGS) entry which is preliminary data.</text>
</comment>
<gene>
    <name evidence="2" type="ORF">GCM10022233_24170</name>
</gene>
<sequence>MYSALSRSVGCRRSTGRLATLTDQGQELLERTAPGHVEAVRRAVFDVLTPEQVRQLTEIGEAVGAALQRADDGTEAEPEALPWRRR</sequence>
<reference evidence="3" key="1">
    <citation type="journal article" date="2019" name="Int. J. Syst. Evol. Microbiol.">
        <title>The Global Catalogue of Microorganisms (GCM) 10K type strain sequencing project: providing services to taxonomists for standard genome sequencing and annotation.</title>
        <authorList>
            <consortium name="The Broad Institute Genomics Platform"/>
            <consortium name="The Broad Institute Genome Sequencing Center for Infectious Disease"/>
            <person name="Wu L."/>
            <person name="Ma J."/>
        </authorList>
    </citation>
    <scope>NUCLEOTIDE SEQUENCE [LARGE SCALE GENOMIC DNA]</scope>
    <source>
        <strain evidence="3">JCM 16925</strain>
    </source>
</reference>
<dbReference type="Gene3D" id="1.10.10.10">
    <property type="entry name" value="Winged helix-like DNA-binding domain superfamily/Winged helix DNA-binding domain"/>
    <property type="match status" value="1"/>
</dbReference>
<feature type="region of interest" description="Disordered" evidence="1">
    <location>
        <begin position="67"/>
        <end position="86"/>
    </location>
</feature>
<dbReference type="SUPFAM" id="SSF46785">
    <property type="entry name" value="Winged helix' DNA-binding domain"/>
    <property type="match status" value="1"/>
</dbReference>
<organism evidence="2 3">
    <name type="scientific">Streptomyces shaanxiensis</name>
    <dbReference type="NCBI Taxonomy" id="653357"/>
    <lineage>
        <taxon>Bacteria</taxon>
        <taxon>Bacillati</taxon>
        <taxon>Actinomycetota</taxon>
        <taxon>Actinomycetes</taxon>
        <taxon>Kitasatosporales</taxon>
        <taxon>Streptomycetaceae</taxon>
        <taxon>Streptomyces</taxon>
    </lineage>
</organism>
<evidence type="ECO:0008006" key="4">
    <source>
        <dbReference type="Google" id="ProtNLM"/>
    </source>
</evidence>
<evidence type="ECO:0000313" key="2">
    <source>
        <dbReference type="EMBL" id="GAA4052459.1"/>
    </source>
</evidence>
<dbReference type="Proteomes" id="UP001499984">
    <property type="component" value="Unassembled WGS sequence"/>
</dbReference>
<dbReference type="EMBL" id="BAAAZY010000008">
    <property type="protein sequence ID" value="GAA4052459.1"/>
    <property type="molecule type" value="Genomic_DNA"/>
</dbReference>
<proteinExistence type="predicted"/>
<accession>A0ABP7UTQ9</accession>
<name>A0ABP7UTQ9_9ACTN</name>
<evidence type="ECO:0000313" key="3">
    <source>
        <dbReference type="Proteomes" id="UP001499984"/>
    </source>
</evidence>
<dbReference type="InterPro" id="IPR036390">
    <property type="entry name" value="WH_DNA-bd_sf"/>
</dbReference>
<dbReference type="InterPro" id="IPR036388">
    <property type="entry name" value="WH-like_DNA-bd_sf"/>
</dbReference>